<evidence type="ECO:0000313" key="4">
    <source>
        <dbReference type="Proteomes" id="UP000185596"/>
    </source>
</evidence>
<comment type="similarity">
    <text evidence="1">Belongs to the protein-tyrosine phosphatase family.</text>
</comment>
<dbReference type="PROSITE" id="PS00383">
    <property type="entry name" value="TYR_PHOSPHATASE_1"/>
    <property type="match status" value="1"/>
</dbReference>
<evidence type="ECO:0000313" key="3">
    <source>
        <dbReference type="EMBL" id="OLF15351.1"/>
    </source>
</evidence>
<comment type="caution">
    <text evidence="3">The sequence shown here is derived from an EMBL/GenBank/DDBJ whole genome shotgun (WGS) entry which is preliminary data.</text>
</comment>
<gene>
    <name evidence="3" type="ORF">BU204_22155</name>
</gene>
<dbReference type="OrthoDB" id="1188001at2"/>
<name>A0A1Q8CLY8_9PSEU</name>
<dbReference type="Pfam" id="PF13350">
    <property type="entry name" value="Y_phosphatase3"/>
    <property type="match status" value="1"/>
</dbReference>
<dbReference type="STRING" id="1912961.BU204_22155"/>
<accession>A0A1Q8CLY8</accession>
<dbReference type="InterPro" id="IPR016130">
    <property type="entry name" value="Tyr_Pase_AS"/>
</dbReference>
<reference evidence="3 4" key="1">
    <citation type="submission" date="2016-12" db="EMBL/GenBank/DDBJ databases">
        <title>The draft genome sequence of Actinophytocola sp. 11-183.</title>
        <authorList>
            <person name="Wang W."/>
            <person name="Yuan L."/>
        </authorList>
    </citation>
    <scope>NUCLEOTIDE SEQUENCE [LARGE SCALE GENOMIC DNA]</scope>
    <source>
        <strain evidence="3 4">11-183</strain>
    </source>
</reference>
<feature type="domain" description="Tyrosine specific protein phosphatases" evidence="2">
    <location>
        <begin position="131"/>
        <end position="189"/>
    </location>
</feature>
<dbReference type="InterPro" id="IPR026893">
    <property type="entry name" value="Tyr/Ser_Pase_IphP-type"/>
</dbReference>
<evidence type="ECO:0000256" key="1">
    <source>
        <dbReference type="ARBA" id="ARBA00009580"/>
    </source>
</evidence>
<organism evidence="3 4">
    <name type="scientific">Actinophytocola xanthii</name>
    <dbReference type="NCBI Taxonomy" id="1912961"/>
    <lineage>
        <taxon>Bacteria</taxon>
        <taxon>Bacillati</taxon>
        <taxon>Actinomycetota</taxon>
        <taxon>Actinomycetes</taxon>
        <taxon>Pseudonocardiales</taxon>
        <taxon>Pseudonocardiaceae</taxon>
    </lineage>
</organism>
<dbReference type="PANTHER" id="PTHR31126">
    <property type="entry name" value="TYROSINE-PROTEIN PHOSPHATASE"/>
    <property type="match status" value="1"/>
</dbReference>
<dbReference type="RefSeq" id="WP_075127652.1">
    <property type="nucleotide sequence ID" value="NZ_MSIE01000042.1"/>
</dbReference>
<sequence length="257" mass="27666">MVWIDLEKAVNVRDVGGMPTDSGVPTRPGRLVRSDNLQDLSPADVTRLTEEIGVTTVIDLRSTSEVRSEGPGPLSRVPAVRHVNLSVLPESHGMTDVAADALALNRERAAGRGPSDLALSFYLGYLEDRPDNVVAALRTIAEAPGAALVHCAAGKDRTGVVVAMALTVAGVPREAVVADYTATAERIERVLDRLRASPTYAEDIDNLPAEEHRPRAASMERFLARLDEDHGGVLGWLGTHGFDTQDARRLRAKLLEV</sequence>
<evidence type="ECO:0000259" key="2">
    <source>
        <dbReference type="PROSITE" id="PS50056"/>
    </source>
</evidence>
<dbReference type="Proteomes" id="UP000185596">
    <property type="component" value="Unassembled WGS sequence"/>
</dbReference>
<dbReference type="Gene3D" id="3.90.190.10">
    <property type="entry name" value="Protein tyrosine phosphatase superfamily"/>
    <property type="match status" value="1"/>
</dbReference>
<dbReference type="AlphaFoldDB" id="A0A1Q8CLY8"/>
<dbReference type="GO" id="GO:0004721">
    <property type="term" value="F:phosphoprotein phosphatase activity"/>
    <property type="evidence" value="ECO:0007669"/>
    <property type="project" value="InterPro"/>
</dbReference>
<protein>
    <submittedName>
        <fullName evidence="3">Protein tyrosine phosphatase</fullName>
    </submittedName>
</protein>
<keyword evidence="4" id="KW-1185">Reference proteome</keyword>
<dbReference type="SUPFAM" id="SSF52799">
    <property type="entry name" value="(Phosphotyrosine protein) phosphatases II"/>
    <property type="match status" value="1"/>
</dbReference>
<dbReference type="InterPro" id="IPR029021">
    <property type="entry name" value="Prot-tyrosine_phosphatase-like"/>
</dbReference>
<dbReference type="PROSITE" id="PS50056">
    <property type="entry name" value="TYR_PHOSPHATASE_2"/>
    <property type="match status" value="1"/>
</dbReference>
<dbReference type="PANTHER" id="PTHR31126:SF1">
    <property type="entry name" value="TYROSINE SPECIFIC PROTEIN PHOSPHATASES DOMAIN-CONTAINING PROTEIN"/>
    <property type="match status" value="1"/>
</dbReference>
<dbReference type="InterPro" id="IPR000387">
    <property type="entry name" value="Tyr_Pase_dom"/>
</dbReference>
<dbReference type="EMBL" id="MSIE01000042">
    <property type="protein sequence ID" value="OLF15351.1"/>
    <property type="molecule type" value="Genomic_DNA"/>
</dbReference>
<proteinExistence type="inferred from homology"/>